<proteinExistence type="predicted"/>
<evidence type="ECO:0000313" key="1">
    <source>
        <dbReference type="EMBL" id="CAE7187865.1"/>
    </source>
</evidence>
<protein>
    <submittedName>
        <fullName evidence="1">Uncharacterized protein</fullName>
    </submittedName>
</protein>
<dbReference type="AlphaFoldDB" id="A0A6S6WE56"/>
<accession>A0A6S6WE56</accession>
<gene>
    <name evidence="1" type="ORF">PTTW11_07226</name>
</gene>
<name>A0A6S6WE56_9PLEO</name>
<dbReference type="EMBL" id="HG992982">
    <property type="protein sequence ID" value="CAE7187865.1"/>
    <property type="molecule type" value="Genomic_DNA"/>
</dbReference>
<sequence length="215" mass="24092">MAELGAIASVVQLVDVALRVSAEVCSFLDAYKDTARDVKSLRDILRDVEANVRNLRRYILRFKKSTSAIDEFEVLSEAVIGAFQGYGDDILAAKRLLPTKPVEKMKEKIHWVIHRQKAQGVIKGLTQRNTRLNTALAITGRLINTQGKKSVLTFFRLNDLRILQDTQNVFGKQAKNCNTLDSISQKQDQNHTQLLSQADVVSTNVGNLHKSSIYP</sequence>
<evidence type="ECO:0000313" key="2">
    <source>
        <dbReference type="Proteomes" id="UP000472372"/>
    </source>
</evidence>
<organism evidence="1 2">
    <name type="scientific">Pyrenophora teres f. teres</name>
    <dbReference type="NCBI Taxonomy" id="97479"/>
    <lineage>
        <taxon>Eukaryota</taxon>
        <taxon>Fungi</taxon>
        <taxon>Dikarya</taxon>
        <taxon>Ascomycota</taxon>
        <taxon>Pezizomycotina</taxon>
        <taxon>Dothideomycetes</taxon>
        <taxon>Pleosporomycetidae</taxon>
        <taxon>Pleosporales</taxon>
        <taxon>Pleosporineae</taxon>
        <taxon>Pleosporaceae</taxon>
        <taxon>Pyrenophora</taxon>
    </lineage>
</organism>
<reference evidence="1" key="1">
    <citation type="submission" date="2021-02" db="EMBL/GenBank/DDBJ databases">
        <authorList>
            <person name="Syme A R."/>
            <person name="Syme A R."/>
            <person name="Moolhuijzen P."/>
        </authorList>
    </citation>
    <scope>NUCLEOTIDE SEQUENCE</scope>
    <source>
        <strain evidence="1">W1-1</strain>
    </source>
</reference>
<dbReference type="Proteomes" id="UP000472372">
    <property type="component" value="Chromosome 6"/>
</dbReference>